<evidence type="ECO:0000313" key="1">
    <source>
        <dbReference type="EMBL" id="EMR12640.1"/>
    </source>
</evidence>
<dbReference type="RefSeq" id="WP_009726806.1">
    <property type="nucleotide sequence ID" value="NZ_APHR01000048.1"/>
</dbReference>
<dbReference type="AlphaFoldDB" id="M7PFF7"/>
<comment type="caution">
    <text evidence="1">The sequence shown here is derived from an EMBL/GenBank/DDBJ whole genome shotgun (WGS) entry which is preliminary data.</text>
</comment>
<organism evidence="1 2">
    <name type="scientific">Methylophaga lonarensis MPL</name>
    <dbReference type="NCBI Taxonomy" id="1286106"/>
    <lineage>
        <taxon>Bacteria</taxon>
        <taxon>Pseudomonadati</taxon>
        <taxon>Pseudomonadota</taxon>
        <taxon>Gammaproteobacteria</taxon>
        <taxon>Thiotrichales</taxon>
        <taxon>Piscirickettsiaceae</taxon>
        <taxon>Methylophaga</taxon>
    </lineage>
</organism>
<dbReference type="OrthoDB" id="7058549at2"/>
<gene>
    <name evidence="1" type="ORF">MPL1_09180</name>
</gene>
<sequence>MARTSETGILLYAQGDAFSDGSFDLRSFELVITNYRMIVDHLLPLAIGQKTLTDRVKNDVKYKVEVNEGSVEIILNFILENHELLIAAAVSDGGNQLASVISKLINGVVDLRRALTTILQAGLKPTIHIDQSIHLDKSVTYDIKTGNINLTNPQFIIGADSTKSALDRLINGIDGSNISEIDLNHQKLRTKLTTKDREITGSQKEELATQIEVVGRLDMAAITSHRAHIITGNSRYPVTWDESLRPKIKQFFDTEGIVFKVRPVIDHRQFKDEPIGFHVLDCWSPQTQMHV</sequence>
<protein>
    <submittedName>
        <fullName evidence="1">Uncharacterized protein</fullName>
    </submittedName>
</protein>
<keyword evidence="2" id="KW-1185">Reference proteome</keyword>
<proteinExistence type="predicted"/>
<dbReference type="Proteomes" id="UP000012019">
    <property type="component" value="Unassembled WGS sequence"/>
</dbReference>
<dbReference type="PATRIC" id="fig|1286106.3.peg.1841"/>
<reference evidence="1 2" key="1">
    <citation type="journal article" date="2013" name="Genome Announc.">
        <title>Draft Genome Sequence of Methylophaga lonarensis MPLT, a Haloalkaliphilic (Non-Methane-Utilizing) Methylotroph.</title>
        <authorList>
            <person name="Shetty S.A."/>
            <person name="Marathe N.P."/>
            <person name="Munot H."/>
            <person name="Antony C.P."/>
            <person name="Dhotre D.P."/>
            <person name="Murrell J.C."/>
            <person name="Shouche Y.S."/>
        </authorList>
    </citation>
    <scope>NUCLEOTIDE SEQUENCE [LARGE SCALE GENOMIC DNA]</scope>
    <source>
        <strain evidence="1 2">MPL</strain>
    </source>
</reference>
<evidence type="ECO:0000313" key="2">
    <source>
        <dbReference type="Proteomes" id="UP000012019"/>
    </source>
</evidence>
<name>M7PFF7_9GAMM</name>
<dbReference type="EMBL" id="APHR01000048">
    <property type="protein sequence ID" value="EMR12640.1"/>
    <property type="molecule type" value="Genomic_DNA"/>
</dbReference>
<accession>M7PFF7</accession>